<protein>
    <submittedName>
        <fullName evidence="1">Uncharacterized protein</fullName>
    </submittedName>
</protein>
<gene>
    <name evidence="1" type="ORF">IMW75_10955</name>
</gene>
<name>A0ABS3AFR8_9PSED</name>
<dbReference type="Proteomes" id="UP000772591">
    <property type="component" value="Unassembled WGS sequence"/>
</dbReference>
<evidence type="ECO:0000313" key="2">
    <source>
        <dbReference type="Proteomes" id="UP000772591"/>
    </source>
</evidence>
<reference evidence="1 2" key="1">
    <citation type="journal article" date="2021" name="Int. J. Syst. Evol. Microbiol.">
        <title>Pseudomonas piscium sp. nov., Pseudomonas pisciculturae sp. nov., Pseudomonas mucoides sp. nov. and Pseudomonas neuropathica sp. nov. isolated from rainbow trout.</title>
        <authorList>
            <person name="Duman M."/>
            <person name="Mulet M."/>
            <person name="Altun S."/>
            <person name="Saticioglu I.B."/>
            <person name="Gomila M."/>
            <person name="Lalucat J."/>
            <person name="Garcia-Valdes E."/>
        </authorList>
    </citation>
    <scope>NUCLEOTIDE SEQUENCE [LARGE SCALE GENOMIC DNA]</scope>
    <source>
        <strain evidence="1 2">LMG 28632</strain>
    </source>
</reference>
<sequence length="48" mass="5748">MFRVIMMEMDFCPGLLLSRFELAVLTRIEDETHGLFVDWRYGLSANWH</sequence>
<dbReference type="RefSeq" id="WP_205892615.1">
    <property type="nucleotide sequence ID" value="NZ_JADEVO010000012.1"/>
</dbReference>
<dbReference type="EMBL" id="JADEVO010000012">
    <property type="protein sequence ID" value="MBN3965797.1"/>
    <property type="molecule type" value="Genomic_DNA"/>
</dbReference>
<evidence type="ECO:0000313" key="1">
    <source>
        <dbReference type="EMBL" id="MBN3965797.1"/>
    </source>
</evidence>
<comment type="caution">
    <text evidence="1">The sequence shown here is derived from an EMBL/GenBank/DDBJ whole genome shotgun (WGS) entry which is preliminary data.</text>
</comment>
<organism evidence="1 2">
    <name type="scientific">Pseudomonas gregormendelii</name>
    <dbReference type="NCBI Taxonomy" id="1628277"/>
    <lineage>
        <taxon>Bacteria</taxon>
        <taxon>Pseudomonadati</taxon>
        <taxon>Pseudomonadota</taxon>
        <taxon>Gammaproteobacteria</taxon>
        <taxon>Pseudomonadales</taxon>
        <taxon>Pseudomonadaceae</taxon>
        <taxon>Pseudomonas</taxon>
    </lineage>
</organism>
<keyword evidence="2" id="KW-1185">Reference proteome</keyword>
<proteinExistence type="predicted"/>
<accession>A0ABS3AFR8</accession>